<accession>A0A1F7SCZ4</accession>
<dbReference type="GO" id="GO:0009523">
    <property type="term" value="C:photosystem II"/>
    <property type="evidence" value="ECO:0007669"/>
    <property type="project" value="UniProtKB-KW"/>
</dbReference>
<dbReference type="PANTHER" id="PTHR47199:SF2">
    <property type="entry name" value="PHOTOSYSTEM II STABILITY_ASSEMBLY FACTOR HCF136, CHLOROPLASTIC"/>
    <property type="match status" value="1"/>
</dbReference>
<proteinExistence type="predicted"/>
<evidence type="ECO:0000313" key="5">
    <source>
        <dbReference type="Proteomes" id="UP000178082"/>
    </source>
</evidence>
<dbReference type="Proteomes" id="UP000178082">
    <property type="component" value="Unassembled WGS sequence"/>
</dbReference>
<dbReference type="InterPro" id="IPR015943">
    <property type="entry name" value="WD40/YVTN_repeat-like_dom_sf"/>
</dbReference>
<gene>
    <name evidence="4" type="ORF">A3G31_05930</name>
</gene>
<dbReference type="GO" id="GO:0015979">
    <property type="term" value="P:photosynthesis"/>
    <property type="evidence" value="ECO:0007669"/>
    <property type="project" value="UniProtKB-KW"/>
</dbReference>
<name>A0A1F7SCZ4_9BACT</name>
<protein>
    <recommendedName>
        <fullName evidence="3">Photosynthesis system II assembly factor Ycf48/Hcf136-like domain-containing protein</fullName>
    </recommendedName>
</protein>
<evidence type="ECO:0000313" key="4">
    <source>
        <dbReference type="EMBL" id="OGL51645.1"/>
    </source>
</evidence>
<dbReference type="AlphaFoldDB" id="A0A1F7SCZ4"/>
<organism evidence="4 5">
    <name type="scientific">Candidatus Schekmanbacteria bacterium RIFCSPLOWO2_12_FULL_38_15</name>
    <dbReference type="NCBI Taxonomy" id="1817883"/>
    <lineage>
        <taxon>Bacteria</taxon>
        <taxon>Candidatus Schekmaniibacteriota</taxon>
    </lineage>
</organism>
<dbReference type="PANTHER" id="PTHR47199">
    <property type="entry name" value="PHOTOSYSTEM II STABILITY/ASSEMBLY FACTOR HCF136, CHLOROPLASTIC"/>
    <property type="match status" value="1"/>
</dbReference>
<keyword evidence="2" id="KW-0604">Photosystem II</keyword>
<dbReference type="STRING" id="1817883.A3G31_05930"/>
<dbReference type="SUPFAM" id="SSF50939">
    <property type="entry name" value="Sialidases"/>
    <property type="match status" value="1"/>
</dbReference>
<feature type="domain" description="Photosynthesis system II assembly factor Ycf48/Hcf136-like" evidence="3">
    <location>
        <begin position="196"/>
        <end position="316"/>
    </location>
</feature>
<dbReference type="InterPro" id="IPR036278">
    <property type="entry name" value="Sialidase_sf"/>
</dbReference>
<dbReference type="Gene3D" id="2.130.10.10">
    <property type="entry name" value="YVTN repeat-like/Quinoprotein amine dehydrogenase"/>
    <property type="match status" value="2"/>
</dbReference>
<feature type="domain" description="Photosynthesis system II assembly factor Ycf48/Hcf136-like" evidence="3">
    <location>
        <begin position="4"/>
        <end position="127"/>
    </location>
</feature>
<dbReference type="EMBL" id="MGDI01000038">
    <property type="protein sequence ID" value="OGL51645.1"/>
    <property type="molecule type" value="Genomic_DNA"/>
</dbReference>
<evidence type="ECO:0000259" key="3">
    <source>
        <dbReference type="Pfam" id="PF14870"/>
    </source>
</evidence>
<keyword evidence="1" id="KW-0602">Photosynthesis</keyword>
<dbReference type="Pfam" id="PF14870">
    <property type="entry name" value="PSII_BNR"/>
    <property type="match status" value="2"/>
</dbReference>
<dbReference type="InterPro" id="IPR028203">
    <property type="entry name" value="PSII_CF48-like_dom"/>
</dbReference>
<evidence type="ECO:0000256" key="2">
    <source>
        <dbReference type="ARBA" id="ARBA00023276"/>
    </source>
</evidence>
<evidence type="ECO:0000256" key="1">
    <source>
        <dbReference type="ARBA" id="ARBA00022531"/>
    </source>
</evidence>
<comment type="caution">
    <text evidence="4">The sequence shown here is derived from an EMBL/GenBank/DDBJ whole genome shotgun (WGS) entry which is preliminary data.</text>
</comment>
<reference evidence="4 5" key="1">
    <citation type="journal article" date="2016" name="Nat. Commun.">
        <title>Thousands of microbial genomes shed light on interconnected biogeochemical processes in an aquifer system.</title>
        <authorList>
            <person name="Anantharaman K."/>
            <person name="Brown C.T."/>
            <person name="Hug L.A."/>
            <person name="Sharon I."/>
            <person name="Castelle C.J."/>
            <person name="Probst A.J."/>
            <person name="Thomas B.C."/>
            <person name="Singh A."/>
            <person name="Wilkins M.J."/>
            <person name="Karaoz U."/>
            <person name="Brodie E.L."/>
            <person name="Williams K.H."/>
            <person name="Hubbard S.S."/>
            <person name="Banfield J.F."/>
        </authorList>
    </citation>
    <scope>NUCLEOTIDE SEQUENCE [LARGE SCALE GENOMIC DNA]</scope>
</reference>
<sequence length="324" mass="36399">MIKNVSAINFITGEKGFIVDSADKIWRTSDGGKTWSLSYELPTKGTDNYIRYITMINQETAYVLGSTILKTNNGGNTWFKIPFPHGFDNKNVTSIGILFLNTKPSIYIGTSNLIYISSNDGNRWDKIIWPFEKEYVTSLYATASSLMGGTSEGYIFASDIKGLSWKKVGENKSEGIVVNGKKISSAPKGSWGIIDLKIFPSGVGYSVNIAGGVSKTEDHGKTWKIIRCPDFQHDMIHMSSLIFNEKRVFIPYFGGDILYTHDGGKGWNRATVKLLNGEVSHEDFWSISMIDENKGWLPGFFGRFYKTEDGGKTWKQQTYRVIYK</sequence>